<name>A0A8S5TJB3_9CAUD</name>
<accession>A0A8S5TJB3</accession>
<organism evidence="1">
    <name type="scientific">Siphoviridae sp. ctvI513</name>
    <dbReference type="NCBI Taxonomy" id="2827965"/>
    <lineage>
        <taxon>Viruses</taxon>
        <taxon>Duplodnaviria</taxon>
        <taxon>Heunggongvirae</taxon>
        <taxon>Uroviricota</taxon>
        <taxon>Caudoviricetes</taxon>
    </lineage>
</organism>
<dbReference type="EMBL" id="BK032839">
    <property type="protein sequence ID" value="DAF63381.1"/>
    <property type="molecule type" value="Genomic_DNA"/>
</dbReference>
<evidence type="ECO:0000313" key="1">
    <source>
        <dbReference type="EMBL" id="DAF63381.1"/>
    </source>
</evidence>
<sequence>MRERKVRLVAAVGQLLFRLVDCTEAGQHRNEDEEVRVWTIGLALETVCRLIISLFLFGMDARFPLRTVNPVHLITNLLTTTMTSSYTQDGGRNCRPLQRRPDTWQHPRSVVVADRR</sequence>
<protein>
    <submittedName>
        <fullName evidence="1">Uncharacterized protein</fullName>
    </submittedName>
</protein>
<proteinExistence type="predicted"/>
<reference evidence="1" key="1">
    <citation type="journal article" date="2021" name="Proc. Natl. Acad. Sci. U.S.A.">
        <title>A Catalog of Tens of Thousands of Viruses from Human Metagenomes Reveals Hidden Associations with Chronic Diseases.</title>
        <authorList>
            <person name="Tisza M.J."/>
            <person name="Buck C.B."/>
        </authorList>
    </citation>
    <scope>NUCLEOTIDE SEQUENCE</scope>
    <source>
        <strain evidence="1">CtvI513</strain>
    </source>
</reference>